<keyword evidence="3" id="KW-0663">Pyridoxal phosphate</keyword>
<gene>
    <name evidence="7" type="ORF">K8V39_03330</name>
</gene>
<evidence type="ECO:0000313" key="8">
    <source>
        <dbReference type="Proteomes" id="UP000813420"/>
    </source>
</evidence>
<keyword evidence="7" id="KW-0032">Aminotransferase</keyword>
<dbReference type="CDD" id="cd00609">
    <property type="entry name" value="AAT_like"/>
    <property type="match status" value="1"/>
</dbReference>
<comment type="cofactor">
    <cofactor evidence="1">
        <name>pyridoxal 5'-phosphate</name>
        <dbReference type="ChEBI" id="CHEBI:597326"/>
    </cofactor>
</comment>
<dbReference type="GO" id="GO:0047804">
    <property type="term" value="F:cysteine-S-conjugate beta-lyase activity"/>
    <property type="evidence" value="ECO:0007669"/>
    <property type="project" value="UniProtKB-EC"/>
</dbReference>
<dbReference type="InterPro" id="IPR027619">
    <property type="entry name" value="C-S_lyase_PatB-like"/>
</dbReference>
<comment type="caution">
    <text evidence="7">The sequence shown here is derived from an EMBL/GenBank/DDBJ whole genome shotgun (WGS) entry which is preliminary data.</text>
</comment>
<dbReference type="InterPro" id="IPR051798">
    <property type="entry name" value="Class-II_PLP-Dep_Aminotrans"/>
</dbReference>
<reference evidence="7" key="2">
    <citation type="submission" date="2021-09" db="EMBL/GenBank/DDBJ databases">
        <authorList>
            <person name="Gilroy R."/>
        </authorList>
    </citation>
    <scope>NUCLEOTIDE SEQUENCE</scope>
    <source>
        <strain evidence="7">USAMLcec4-12693</strain>
    </source>
</reference>
<comment type="similarity">
    <text evidence="5">Belongs to the class-II pyridoxal-phosphate-dependent aminotransferase family. MalY/PatB cystathionine beta-lyase subfamily.</text>
</comment>
<dbReference type="GO" id="GO:0008483">
    <property type="term" value="F:transaminase activity"/>
    <property type="evidence" value="ECO:0007669"/>
    <property type="project" value="UniProtKB-KW"/>
</dbReference>
<keyword evidence="4" id="KW-0456">Lyase</keyword>
<dbReference type="EMBL" id="DYXE01000034">
    <property type="protein sequence ID" value="HJH49278.1"/>
    <property type="molecule type" value="Genomic_DNA"/>
</dbReference>
<dbReference type="GO" id="GO:0030170">
    <property type="term" value="F:pyridoxal phosphate binding"/>
    <property type="evidence" value="ECO:0007669"/>
    <property type="project" value="InterPro"/>
</dbReference>
<evidence type="ECO:0000313" key="7">
    <source>
        <dbReference type="EMBL" id="HJH49278.1"/>
    </source>
</evidence>
<evidence type="ECO:0000256" key="4">
    <source>
        <dbReference type="ARBA" id="ARBA00023239"/>
    </source>
</evidence>
<dbReference type="InterPro" id="IPR004839">
    <property type="entry name" value="Aminotransferase_I/II_large"/>
</dbReference>
<dbReference type="Gene3D" id="3.90.1150.10">
    <property type="entry name" value="Aspartate Aminotransferase, domain 1"/>
    <property type="match status" value="1"/>
</dbReference>
<accession>A0A9D3AIU7</accession>
<proteinExistence type="inferred from homology"/>
<dbReference type="PANTHER" id="PTHR43525">
    <property type="entry name" value="PROTEIN MALY"/>
    <property type="match status" value="1"/>
</dbReference>
<reference evidence="7" key="1">
    <citation type="journal article" date="2021" name="PeerJ">
        <title>Extensive microbial diversity within the chicken gut microbiome revealed by metagenomics and culture.</title>
        <authorList>
            <person name="Gilroy R."/>
            <person name="Ravi A."/>
            <person name="Getino M."/>
            <person name="Pursley I."/>
            <person name="Horton D.L."/>
            <person name="Alikhan N.F."/>
            <person name="Baker D."/>
            <person name="Gharbi K."/>
            <person name="Hall N."/>
            <person name="Watson M."/>
            <person name="Adriaenssens E.M."/>
            <person name="Foster-Nyarko E."/>
            <person name="Jarju S."/>
            <person name="Secka A."/>
            <person name="Antonio M."/>
            <person name="Oren A."/>
            <person name="Chaudhuri R.R."/>
            <person name="La Ragione R."/>
            <person name="Hildebrand F."/>
            <person name="Pallen M.J."/>
        </authorList>
    </citation>
    <scope>NUCLEOTIDE SEQUENCE</scope>
    <source>
        <strain evidence="7">USAMLcec4-12693</strain>
    </source>
</reference>
<evidence type="ECO:0000256" key="5">
    <source>
        <dbReference type="ARBA" id="ARBA00037974"/>
    </source>
</evidence>
<dbReference type="AlphaFoldDB" id="A0A9D3AIU7"/>
<dbReference type="Pfam" id="PF00155">
    <property type="entry name" value="Aminotran_1_2"/>
    <property type="match status" value="1"/>
</dbReference>
<dbReference type="OrthoDB" id="9802872at2"/>
<dbReference type="Proteomes" id="UP000813420">
    <property type="component" value="Unassembled WGS sequence"/>
</dbReference>
<organism evidence="7 8">
    <name type="scientific">Merdimonas faecis</name>
    <dbReference type="NCBI Taxonomy" id="1653435"/>
    <lineage>
        <taxon>Bacteria</taxon>
        <taxon>Bacillati</taxon>
        <taxon>Bacillota</taxon>
        <taxon>Clostridia</taxon>
        <taxon>Lachnospirales</taxon>
        <taxon>Lachnospiraceae</taxon>
        <taxon>Merdimonas</taxon>
    </lineage>
</organism>
<sequence length="387" mass="45446">MSHVVYKDRKNTNSRKWDECKEKFGKENILPLWIADMDFEAPACVKEALKRYVEFGVFGYYEPSVGYEEAFIRWEKSYHNYEAKREWIRFSPGVVPAINWIIQILTKEQESVLIMPPVYYPFRDALVNNRRKIVESPLRRIEQGYVMDYEDFEQKIVENDVKLFVFCSPHNPVGRVWKEEEIRKVLDICKKHRVYVIADEIHQDMIMTGHRHVVAASTGDYDEILITLTAATKTFNLAACQNSILIIPDETLREKYDEYLNRLRIKGGNAFGYIAVQSAYENGREWLEEVLEIIEGNYHYLRETLEKELPKVWISKLEGTYLMWIDLGEYIRPEEMETVICDKCGLGVDYGAWFGSGESERFIRVNLATSRENIETAAQRIIDVLKK</sequence>
<dbReference type="InterPro" id="IPR015424">
    <property type="entry name" value="PyrdxlP-dep_Trfase"/>
</dbReference>
<dbReference type="NCBIfam" id="TIGR04350">
    <property type="entry name" value="C_S_lyase_PatB"/>
    <property type="match status" value="1"/>
</dbReference>
<dbReference type="EC" id="4.4.1.13" evidence="2"/>
<protein>
    <recommendedName>
        <fullName evidence="2">cysteine-S-conjugate beta-lyase</fullName>
        <ecNumber evidence="2">4.4.1.13</ecNumber>
    </recommendedName>
</protein>
<evidence type="ECO:0000256" key="2">
    <source>
        <dbReference type="ARBA" id="ARBA00012224"/>
    </source>
</evidence>
<dbReference type="Gene3D" id="3.40.640.10">
    <property type="entry name" value="Type I PLP-dependent aspartate aminotransferase-like (Major domain)"/>
    <property type="match status" value="1"/>
</dbReference>
<dbReference type="InterPro" id="IPR015422">
    <property type="entry name" value="PyrdxlP-dep_Trfase_small"/>
</dbReference>
<dbReference type="SUPFAM" id="SSF53383">
    <property type="entry name" value="PLP-dependent transferases"/>
    <property type="match status" value="1"/>
</dbReference>
<dbReference type="InterPro" id="IPR015421">
    <property type="entry name" value="PyrdxlP-dep_Trfase_major"/>
</dbReference>
<evidence type="ECO:0000256" key="1">
    <source>
        <dbReference type="ARBA" id="ARBA00001933"/>
    </source>
</evidence>
<name>A0A9D3AIU7_9FIRM</name>
<evidence type="ECO:0000259" key="6">
    <source>
        <dbReference type="Pfam" id="PF00155"/>
    </source>
</evidence>
<keyword evidence="7" id="KW-0808">Transferase</keyword>
<dbReference type="PANTHER" id="PTHR43525:SF1">
    <property type="entry name" value="PROTEIN MALY"/>
    <property type="match status" value="1"/>
</dbReference>
<evidence type="ECO:0000256" key="3">
    <source>
        <dbReference type="ARBA" id="ARBA00022898"/>
    </source>
</evidence>
<feature type="domain" description="Aminotransferase class I/classII large" evidence="6">
    <location>
        <begin position="29"/>
        <end position="381"/>
    </location>
</feature>
<dbReference type="RefSeq" id="WP_070088383.1">
    <property type="nucleotide sequence ID" value="NZ_CABMJS010000014.1"/>
</dbReference>